<dbReference type="GO" id="GO:0042773">
    <property type="term" value="P:ATP synthesis coupled electron transport"/>
    <property type="evidence" value="ECO:0007669"/>
    <property type="project" value="InterPro"/>
</dbReference>
<evidence type="ECO:0000256" key="10">
    <source>
        <dbReference type="ARBA" id="ARBA00022989"/>
    </source>
</evidence>
<dbReference type="GO" id="GO:0003954">
    <property type="term" value="F:NADH dehydrogenase activity"/>
    <property type="evidence" value="ECO:0007669"/>
    <property type="project" value="TreeGrafter"/>
</dbReference>
<feature type="transmembrane region" description="Helical" evidence="16">
    <location>
        <begin position="371"/>
        <end position="400"/>
    </location>
</feature>
<comment type="similarity">
    <text evidence="2 16">Belongs to the complex I subunit 4 family.</text>
</comment>
<keyword evidence="12 16" id="KW-0830">Ubiquinone</keyword>
<evidence type="ECO:0000256" key="4">
    <source>
        <dbReference type="ARBA" id="ARBA00021006"/>
    </source>
</evidence>
<dbReference type="PRINTS" id="PR01437">
    <property type="entry name" value="NUOXDRDTASE4"/>
</dbReference>
<evidence type="ECO:0000256" key="15">
    <source>
        <dbReference type="ARBA" id="ARBA00049551"/>
    </source>
</evidence>
<feature type="transmembrane region" description="Helical" evidence="16">
    <location>
        <begin position="141"/>
        <end position="164"/>
    </location>
</feature>
<dbReference type="InterPro" id="IPR003918">
    <property type="entry name" value="NADH_UbQ_OxRdtase"/>
</dbReference>
<evidence type="ECO:0000256" key="16">
    <source>
        <dbReference type="RuleBase" id="RU003297"/>
    </source>
</evidence>
<dbReference type="InterPro" id="IPR000260">
    <property type="entry name" value="NADH4_N"/>
</dbReference>
<feature type="transmembrane region" description="Helical" evidence="16">
    <location>
        <begin position="20"/>
        <end position="39"/>
    </location>
</feature>
<evidence type="ECO:0000256" key="5">
    <source>
        <dbReference type="ARBA" id="ARBA00022448"/>
    </source>
</evidence>
<geneLocation type="mitochondrion" evidence="19"/>
<accession>A0A342KB40</accession>
<evidence type="ECO:0000259" key="18">
    <source>
        <dbReference type="Pfam" id="PF01059"/>
    </source>
</evidence>
<dbReference type="GO" id="GO:0031966">
    <property type="term" value="C:mitochondrial membrane"/>
    <property type="evidence" value="ECO:0007669"/>
    <property type="project" value="UniProtKB-SubCell"/>
</dbReference>
<keyword evidence="7 16" id="KW-0812">Transmembrane</keyword>
<keyword evidence="6 16" id="KW-0679">Respiratory chain</keyword>
<feature type="transmembrane region" description="Helical" evidence="16">
    <location>
        <begin position="300"/>
        <end position="319"/>
    </location>
</feature>
<feature type="transmembrane region" description="Helical" evidence="16">
    <location>
        <begin position="216"/>
        <end position="238"/>
    </location>
</feature>
<comment type="function">
    <text evidence="16">Core subunit of the mitochondrial membrane respiratory chain NADH dehydrogenase (Complex I) which catalyzes electron transfer from NADH through the respiratory chain, using ubiquinone as an electron acceptor. Essential for the catalytic activity and assembly of complex I.</text>
</comment>
<evidence type="ECO:0000256" key="3">
    <source>
        <dbReference type="ARBA" id="ARBA00012944"/>
    </source>
</evidence>
<dbReference type="GO" id="GO:0015990">
    <property type="term" value="P:electron transport coupled proton transport"/>
    <property type="evidence" value="ECO:0007669"/>
    <property type="project" value="TreeGrafter"/>
</dbReference>
<keyword evidence="5 16" id="KW-0813">Transport</keyword>
<feature type="transmembrane region" description="Helical" evidence="16">
    <location>
        <begin position="277"/>
        <end position="293"/>
    </location>
</feature>
<keyword evidence="10 16" id="KW-1133">Transmembrane helix</keyword>
<evidence type="ECO:0000256" key="7">
    <source>
        <dbReference type="ARBA" id="ARBA00022692"/>
    </source>
</evidence>
<evidence type="ECO:0000256" key="2">
    <source>
        <dbReference type="ARBA" id="ARBA00009025"/>
    </source>
</evidence>
<evidence type="ECO:0000259" key="17">
    <source>
        <dbReference type="Pfam" id="PF00361"/>
    </source>
</evidence>
<feature type="transmembrane region" description="Helical" evidence="16">
    <location>
        <begin position="339"/>
        <end position="359"/>
    </location>
</feature>
<dbReference type="EMBL" id="KU672397">
    <property type="protein sequence ID" value="ANC65489.1"/>
    <property type="molecule type" value="Genomic_DNA"/>
</dbReference>
<evidence type="ECO:0000313" key="19">
    <source>
        <dbReference type="EMBL" id="ANC65489.1"/>
    </source>
</evidence>
<feature type="transmembrane region" description="Helical" evidence="16">
    <location>
        <begin position="420"/>
        <end position="440"/>
    </location>
</feature>
<gene>
    <name evidence="19" type="primary">ND4</name>
</gene>
<sequence length="444" mass="51094">MLKIFIPVIGLLIFLNTSYFWMNLIIVMMMSIIMFLLNYSCWGILSMKLSQWSMMDSVSFLLILLTIWMCMIMIICSFKFVYMNLSHNLFSVLILSLLIILMMSFIQSNILLFYIYFEFSLIPTMWLIMKWGYQPERLQASMYLMMYTIMASLPMLGCMLFMVTKNCNFSFFMWFMFMNSNIIESWWLLFIFGFLIKLPMYPFHLWLPKAHVEAPVAGSVILASILLKLGGYGIIRMGMLFPWLNLKASLILFSLGLIGGVISSLICLRQIDLKSLIAYSSVGHMGLMMIGALSSCKIGLFGSVMMMVAHGFSSSALFMLANMNYESCNSRSMLVSKGILLMIPSISFFWFIFSIMNMAAPPFMNLISEIFIIMSMASISSFSLLLLGLISFLTLCYSLNMYSMINHGIWSNYLNSYKMLLLKEYTSLVFMLIPVLMLVMKLEM</sequence>
<evidence type="ECO:0000256" key="11">
    <source>
        <dbReference type="ARBA" id="ARBA00023027"/>
    </source>
</evidence>
<keyword evidence="8" id="KW-1278">Translocase</keyword>
<reference evidence="19" key="1">
    <citation type="journal article" date="2016" name="Mitochondrial DNA Part B Resour">
        <title>Draft mitochondrial genomes of Hirudo medicinalis and Hirudo verbana (Annelida, Hirudinea).</title>
        <authorList>
            <person name="Nikitina A.S."/>
            <person name="Babenko V."/>
            <person name="Akopian T.A."/>
            <person name="Shirokov D."/>
            <person name="Manuvera V.A."/>
            <person name="Kurdyumov A."/>
            <person name="Kostryukova E.S."/>
            <person name="Lazarev V.N."/>
        </authorList>
    </citation>
    <scope>NUCLEOTIDE SEQUENCE</scope>
</reference>
<evidence type="ECO:0000256" key="8">
    <source>
        <dbReference type="ARBA" id="ARBA00022967"/>
    </source>
</evidence>
<comment type="catalytic activity">
    <reaction evidence="15 16">
        <text>a ubiquinone + NADH + 5 H(+)(in) = a ubiquinol + NAD(+) + 4 H(+)(out)</text>
        <dbReference type="Rhea" id="RHEA:29091"/>
        <dbReference type="Rhea" id="RHEA-COMP:9565"/>
        <dbReference type="Rhea" id="RHEA-COMP:9566"/>
        <dbReference type="ChEBI" id="CHEBI:15378"/>
        <dbReference type="ChEBI" id="CHEBI:16389"/>
        <dbReference type="ChEBI" id="CHEBI:17976"/>
        <dbReference type="ChEBI" id="CHEBI:57540"/>
        <dbReference type="ChEBI" id="CHEBI:57945"/>
        <dbReference type="EC" id="7.1.1.2"/>
    </reaction>
</comment>
<dbReference type="AlphaFoldDB" id="A0A342KB40"/>
<evidence type="ECO:0000256" key="13">
    <source>
        <dbReference type="ARBA" id="ARBA00023128"/>
    </source>
</evidence>
<evidence type="ECO:0000256" key="14">
    <source>
        <dbReference type="ARBA" id="ARBA00023136"/>
    </source>
</evidence>
<dbReference type="Pfam" id="PF01059">
    <property type="entry name" value="Oxidored_q5_N"/>
    <property type="match status" value="1"/>
</dbReference>
<keyword evidence="9 16" id="KW-0249">Electron transport</keyword>
<dbReference type="GO" id="GO:0008137">
    <property type="term" value="F:NADH dehydrogenase (ubiquinone) activity"/>
    <property type="evidence" value="ECO:0007669"/>
    <property type="project" value="UniProtKB-UniRule"/>
</dbReference>
<evidence type="ECO:0000256" key="9">
    <source>
        <dbReference type="ARBA" id="ARBA00022982"/>
    </source>
</evidence>
<comment type="subcellular location">
    <subcellularLocation>
        <location evidence="1 16">Mitochondrion membrane</location>
        <topology evidence="1 16">Multi-pass membrane protein</topology>
    </subcellularLocation>
</comment>
<evidence type="ECO:0000256" key="6">
    <source>
        <dbReference type="ARBA" id="ARBA00022660"/>
    </source>
</evidence>
<keyword evidence="11 16" id="KW-0520">NAD</keyword>
<feature type="transmembrane region" description="Helical" evidence="16">
    <location>
        <begin position="111"/>
        <end position="129"/>
    </location>
</feature>
<feature type="transmembrane region" description="Helical" evidence="16">
    <location>
        <begin position="60"/>
        <end position="82"/>
    </location>
</feature>
<name>A0A342KB40_9ANNE</name>
<dbReference type="Pfam" id="PF00361">
    <property type="entry name" value="Proton_antipo_M"/>
    <property type="match status" value="1"/>
</dbReference>
<dbReference type="PANTHER" id="PTHR43507:SF20">
    <property type="entry name" value="NADH-UBIQUINONE OXIDOREDUCTASE CHAIN 4"/>
    <property type="match status" value="1"/>
</dbReference>
<dbReference type="EC" id="7.1.1.2" evidence="3 16"/>
<evidence type="ECO:0000256" key="1">
    <source>
        <dbReference type="ARBA" id="ARBA00004225"/>
    </source>
</evidence>
<feature type="domain" description="NADH:quinone oxidoreductase/Mrp antiporter transmembrane" evidence="17">
    <location>
        <begin position="109"/>
        <end position="391"/>
    </location>
</feature>
<dbReference type="PANTHER" id="PTHR43507">
    <property type="entry name" value="NADH-UBIQUINONE OXIDOREDUCTASE CHAIN 4"/>
    <property type="match status" value="1"/>
</dbReference>
<keyword evidence="13 16" id="KW-0496">Mitochondrion</keyword>
<proteinExistence type="inferred from homology"/>
<evidence type="ECO:0000256" key="12">
    <source>
        <dbReference type="ARBA" id="ARBA00023075"/>
    </source>
</evidence>
<keyword evidence="14 16" id="KW-0472">Membrane</keyword>
<organism evidence="19">
    <name type="scientific">Hirudo verbana</name>
    <dbReference type="NCBI Taxonomy" id="311461"/>
    <lineage>
        <taxon>Eukaryota</taxon>
        <taxon>Metazoa</taxon>
        <taxon>Spiralia</taxon>
        <taxon>Lophotrochozoa</taxon>
        <taxon>Annelida</taxon>
        <taxon>Clitellata</taxon>
        <taxon>Hirudinea</taxon>
        <taxon>Hirudinida</taxon>
        <taxon>Hirudiniformes</taxon>
        <taxon>Hirudinidae</taxon>
        <taxon>Hirudo</taxon>
    </lineage>
</organism>
<feature type="transmembrane region" description="Helical" evidence="16">
    <location>
        <begin position="88"/>
        <end position="106"/>
    </location>
</feature>
<feature type="transmembrane region" description="Helical" evidence="16">
    <location>
        <begin position="250"/>
        <end position="271"/>
    </location>
</feature>
<protein>
    <recommendedName>
        <fullName evidence="4 16">NADH-ubiquinone oxidoreductase chain 4</fullName>
        <ecNumber evidence="3 16">7.1.1.2</ecNumber>
    </recommendedName>
</protein>
<dbReference type="InterPro" id="IPR001750">
    <property type="entry name" value="ND/Mrp_TM"/>
</dbReference>
<feature type="transmembrane region" description="Helical" evidence="16">
    <location>
        <begin position="171"/>
        <end position="196"/>
    </location>
</feature>
<feature type="domain" description="NADH:ubiquinone oxidoreductase chain 4 N-terminal" evidence="18">
    <location>
        <begin position="1"/>
        <end position="103"/>
    </location>
</feature>
<dbReference type="GO" id="GO:0048039">
    <property type="term" value="F:ubiquinone binding"/>
    <property type="evidence" value="ECO:0007669"/>
    <property type="project" value="TreeGrafter"/>
</dbReference>